<comment type="caution">
    <text evidence="2">The sequence shown here is derived from an EMBL/GenBank/DDBJ whole genome shotgun (WGS) entry which is preliminary data.</text>
</comment>
<protein>
    <recommendedName>
        <fullName evidence="1">DDE-1 domain-containing protein</fullName>
    </recommendedName>
</protein>
<sequence length="180" mass="20535">MGAANRKVVLFVDNCLAHPELDNLRNIELVFLPKNTTSMLQPLDWEIIQQVKLKFWEMLVRRQWKQLLPVGGQCSKKTIANCFHHAHFVTPVDEETAVHVFLAAASSEDPDDPHLWTQSPKPGPSTELLSVRLTVTRPCDEETWQQLAPDCTFEEFVTADDNITVWSILDYGDDIQGQHE</sequence>
<dbReference type="PANTHER" id="PTHR19303">
    <property type="entry name" value="TRANSPOSON"/>
    <property type="match status" value="1"/>
</dbReference>
<dbReference type="PANTHER" id="PTHR19303:SF73">
    <property type="entry name" value="PROTEIN PDC2"/>
    <property type="match status" value="1"/>
</dbReference>
<dbReference type="Proteomes" id="UP001159363">
    <property type="component" value="Chromosome X"/>
</dbReference>
<feature type="domain" description="DDE-1" evidence="1">
    <location>
        <begin position="3"/>
        <end position="81"/>
    </location>
</feature>
<dbReference type="Pfam" id="PF03184">
    <property type="entry name" value="DDE_1"/>
    <property type="match status" value="1"/>
</dbReference>
<name>A0ABQ9HTA2_9NEOP</name>
<accession>A0ABQ9HTA2</accession>
<evidence type="ECO:0000313" key="3">
    <source>
        <dbReference type="Proteomes" id="UP001159363"/>
    </source>
</evidence>
<proteinExistence type="predicted"/>
<dbReference type="InterPro" id="IPR004875">
    <property type="entry name" value="DDE_SF_endonuclease_dom"/>
</dbReference>
<evidence type="ECO:0000313" key="2">
    <source>
        <dbReference type="EMBL" id="KAJ8887611.1"/>
    </source>
</evidence>
<organism evidence="2 3">
    <name type="scientific">Dryococelus australis</name>
    <dbReference type="NCBI Taxonomy" id="614101"/>
    <lineage>
        <taxon>Eukaryota</taxon>
        <taxon>Metazoa</taxon>
        <taxon>Ecdysozoa</taxon>
        <taxon>Arthropoda</taxon>
        <taxon>Hexapoda</taxon>
        <taxon>Insecta</taxon>
        <taxon>Pterygota</taxon>
        <taxon>Neoptera</taxon>
        <taxon>Polyneoptera</taxon>
        <taxon>Phasmatodea</taxon>
        <taxon>Verophasmatodea</taxon>
        <taxon>Anareolatae</taxon>
        <taxon>Phasmatidae</taxon>
        <taxon>Eurycanthinae</taxon>
        <taxon>Dryococelus</taxon>
    </lineage>
</organism>
<gene>
    <name evidence="2" type="ORF">PR048_013828</name>
</gene>
<dbReference type="InterPro" id="IPR050863">
    <property type="entry name" value="CenT-Element_Derived"/>
</dbReference>
<evidence type="ECO:0000259" key="1">
    <source>
        <dbReference type="Pfam" id="PF03184"/>
    </source>
</evidence>
<dbReference type="EMBL" id="JARBHB010000004">
    <property type="protein sequence ID" value="KAJ8887611.1"/>
    <property type="molecule type" value="Genomic_DNA"/>
</dbReference>
<reference evidence="2 3" key="1">
    <citation type="submission" date="2023-02" db="EMBL/GenBank/DDBJ databases">
        <title>LHISI_Scaffold_Assembly.</title>
        <authorList>
            <person name="Stuart O.P."/>
            <person name="Cleave R."/>
            <person name="Magrath M.J.L."/>
            <person name="Mikheyev A.S."/>
        </authorList>
    </citation>
    <scope>NUCLEOTIDE SEQUENCE [LARGE SCALE GENOMIC DNA]</scope>
    <source>
        <strain evidence="2">Daus_M_001</strain>
        <tissue evidence="2">Leg muscle</tissue>
    </source>
</reference>
<keyword evidence="3" id="KW-1185">Reference proteome</keyword>